<reference evidence="1" key="1">
    <citation type="submission" date="2021-06" db="EMBL/GenBank/DDBJ databases">
        <authorList>
            <person name="Kallberg Y."/>
            <person name="Tangrot J."/>
            <person name="Rosling A."/>
        </authorList>
    </citation>
    <scope>NUCLEOTIDE SEQUENCE</scope>
    <source>
        <strain evidence="1">MA453B</strain>
    </source>
</reference>
<proteinExistence type="predicted"/>
<dbReference type="OrthoDB" id="2438013at2759"/>
<feature type="non-terminal residue" evidence="1">
    <location>
        <position position="1"/>
    </location>
</feature>
<feature type="non-terminal residue" evidence="1">
    <location>
        <position position="59"/>
    </location>
</feature>
<name>A0A9N9JQD8_9GLOM</name>
<organism evidence="1 2">
    <name type="scientific">Dentiscutata erythropus</name>
    <dbReference type="NCBI Taxonomy" id="1348616"/>
    <lineage>
        <taxon>Eukaryota</taxon>
        <taxon>Fungi</taxon>
        <taxon>Fungi incertae sedis</taxon>
        <taxon>Mucoromycota</taxon>
        <taxon>Glomeromycotina</taxon>
        <taxon>Glomeromycetes</taxon>
        <taxon>Diversisporales</taxon>
        <taxon>Gigasporaceae</taxon>
        <taxon>Dentiscutata</taxon>
    </lineage>
</organism>
<keyword evidence="2" id="KW-1185">Reference proteome</keyword>
<accession>A0A9N9JQD8</accession>
<protein>
    <submittedName>
        <fullName evidence="1">9218_t:CDS:1</fullName>
    </submittedName>
</protein>
<evidence type="ECO:0000313" key="1">
    <source>
        <dbReference type="EMBL" id="CAG8787460.1"/>
    </source>
</evidence>
<evidence type="ECO:0000313" key="2">
    <source>
        <dbReference type="Proteomes" id="UP000789405"/>
    </source>
</evidence>
<gene>
    <name evidence="1" type="ORF">DERYTH_LOCUS20708</name>
</gene>
<dbReference type="EMBL" id="CAJVPY010024903">
    <property type="protein sequence ID" value="CAG8787460.1"/>
    <property type="molecule type" value="Genomic_DNA"/>
</dbReference>
<comment type="caution">
    <text evidence="1">The sequence shown here is derived from an EMBL/GenBank/DDBJ whole genome shotgun (WGS) entry which is preliminary data.</text>
</comment>
<sequence>VGRYENNRQPNVIVQAVLIEKDIVKLWTEIRYYEIYGDCNAKSTSYSISSQSFCKMDAL</sequence>
<dbReference type="Proteomes" id="UP000789405">
    <property type="component" value="Unassembled WGS sequence"/>
</dbReference>
<dbReference type="AlphaFoldDB" id="A0A9N9JQD8"/>